<comment type="caution">
    <text evidence="14">The sequence shown here is derived from an EMBL/GenBank/DDBJ whole genome shotgun (WGS) entry which is preliminary data.</text>
</comment>
<evidence type="ECO:0000256" key="2">
    <source>
        <dbReference type="ARBA" id="ARBA00005001"/>
    </source>
</evidence>
<dbReference type="GO" id="GO:0016758">
    <property type="term" value="F:hexosyltransferase activity"/>
    <property type="evidence" value="ECO:0007669"/>
    <property type="project" value="TreeGrafter"/>
</dbReference>
<protein>
    <recommendedName>
        <fullName evidence="4">Glucans biosynthesis glucosyltransferase H</fullName>
    </recommendedName>
</protein>
<dbReference type="NCBIfam" id="NF003958">
    <property type="entry name" value="PRK05454.2-1"/>
    <property type="match status" value="1"/>
</dbReference>
<dbReference type="OrthoDB" id="9775281at2"/>
<comment type="pathway">
    <text evidence="2">Glycan metabolism; osmoregulated periplasmic glucan (OPG) biosynthesis.</text>
</comment>
<evidence type="ECO:0000256" key="4">
    <source>
        <dbReference type="ARBA" id="ARBA00020585"/>
    </source>
</evidence>
<feature type="transmembrane region" description="Helical" evidence="12">
    <location>
        <begin position="521"/>
        <end position="545"/>
    </location>
</feature>
<dbReference type="NCBIfam" id="NF003962">
    <property type="entry name" value="PRK05454.2-5"/>
    <property type="match status" value="1"/>
</dbReference>
<feature type="transmembrane region" description="Helical" evidence="12">
    <location>
        <begin position="66"/>
        <end position="92"/>
    </location>
</feature>
<reference evidence="14 15" key="1">
    <citation type="submission" date="2019-09" db="EMBL/GenBank/DDBJ databases">
        <title>Salinarimonas rosea gen. nov., sp. nov., a new member of the a-2 subgroup of the Proteobacteria.</title>
        <authorList>
            <person name="Liu J."/>
        </authorList>
    </citation>
    <scope>NUCLEOTIDE SEQUENCE [LARGE SCALE GENOMIC DNA]</scope>
    <source>
        <strain evidence="14 15">BN140002</strain>
    </source>
</reference>
<dbReference type="Proteomes" id="UP000323142">
    <property type="component" value="Unassembled WGS sequence"/>
</dbReference>
<name>A0A5B2VVR7_9HYPH</name>
<evidence type="ECO:0000256" key="11">
    <source>
        <dbReference type="ARBA" id="ARBA00023136"/>
    </source>
</evidence>
<comment type="similarity">
    <text evidence="3">Belongs to the glycosyltransferase 2 family. OpgH subfamily.</text>
</comment>
<dbReference type="GO" id="GO:0005886">
    <property type="term" value="C:plasma membrane"/>
    <property type="evidence" value="ECO:0007669"/>
    <property type="project" value="UniProtKB-SubCell"/>
</dbReference>
<evidence type="ECO:0000313" key="15">
    <source>
        <dbReference type="Proteomes" id="UP000323142"/>
    </source>
</evidence>
<evidence type="ECO:0000256" key="10">
    <source>
        <dbReference type="ARBA" id="ARBA00022989"/>
    </source>
</evidence>
<evidence type="ECO:0000256" key="12">
    <source>
        <dbReference type="SAM" id="Phobius"/>
    </source>
</evidence>
<sequence length="596" mass="64145">MPSPASLVEPAGPLPSHTTPAGLQTMAELRRRRLVVIALNLSTYAALMAGLAVVLGAGGWSIVDLLILACVAVAAPWTVLGFWNAAFGLWLLHGAADGLQRVAPFARAGDADEPLRLSTAVLMTLRNEDPARAMARLRVVKESLDAAGHGHAFAYFILSDTSRPEVAAAEETAVETWRRSTSDPERIVYRRRATNEGFKAGNVRDFLERWGDGHDLMLPLDADSLMTRDAIVRLVRMMQAHPRLGILQSLVVGAPSRSAFARIFQFGMRAGMRAYTFGSAWWIGECGPFWGHNALVRIAPFKEHCHLPVLPGGPPLGGAVLSHDQVEATLMRKAGYEVRVLPLENGSYEENPPTLFDFSVRDLRWCQGNLQYLRLLDLPGLLPMSRFQLVWAILMFLGVPAMTLLVALAPLKLLDGEDPAAFPGALAAALYVAYLLMYLSPKLAGLADVLLTPGGVRRYGGAGRFLAGAAVEIAFSFLVGAVTTFRLTLFMGGLLVGRSIAWDGQTRDAYGIAWGDAARGLWGPTLFGLAVGLGLAVLSPAALLWSLPLTLGYLVAIPFTVLTASPAMGERLTRWGLCAVPEEIDMPPELAAVRAG</sequence>
<dbReference type="InterPro" id="IPR029044">
    <property type="entry name" value="Nucleotide-diphossugar_trans"/>
</dbReference>
<evidence type="ECO:0000256" key="5">
    <source>
        <dbReference type="ARBA" id="ARBA00022475"/>
    </source>
</evidence>
<dbReference type="AlphaFoldDB" id="A0A5B2VVR7"/>
<evidence type="ECO:0000256" key="8">
    <source>
        <dbReference type="ARBA" id="ARBA00022679"/>
    </source>
</evidence>
<keyword evidence="8 14" id="KW-0808">Transferase</keyword>
<dbReference type="Pfam" id="PF13632">
    <property type="entry name" value="Glyco_trans_2_3"/>
    <property type="match status" value="1"/>
</dbReference>
<dbReference type="PANTHER" id="PTHR43867">
    <property type="entry name" value="CELLULOSE SYNTHASE CATALYTIC SUBUNIT A [UDP-FORMING]"/>
    <property type="match status" value="1"/>
</dbReference>
<reference evidence="14 15" key="2">
    <citation type="submission" date="2019-09" db="EMBL/GenBank/DDBJ databases">
        <authorList>
            <person name="Jin C."/>
        </authorList>
    </citation>
    <scope>NUCLEOTIDE SEQUENCE [LARGE SCALE GENOMIC DNA]</scope>
    <source>
        <strain evidence="14 15">BN140002</strain>
    </source>
</reference>
<dbReference type="Gene3D" id="3.90.550.10">
    <property type="entry name" value="Spore Coat Polysaccharide Biosynthesis Protein SpsA, Chain A"/>
    <property type="match status" value="1"/>
</dbReference>
<feature type="transmembrane region" description="Helical" evidence="12">
    <location>
        <begin position="485"/>
        <end position="501"/>
    </location>
</feature>
<organism evidence="14 15">
    <name type="scientific">Salinarimonas soli</name>
    <dbReference type="NCBI Taxonomy" id="1638099"/>
    <lineage>
        <taxon>Bacteria</taxon>
        <taxon>Pseudomonadati</taxon>
        <taxon>Pseudomonadota</taxon>
        <taxon>Alphaproteobacteria</taxon>
        <taxon>Hyphomicrobiales</taxon>
        <taxon>Salinarimonadaceae</taxon>
        <taxon>Salinarimonas</taxon>
    </lineage>
</organism>
<feature type="domain" description="Glycosyltransferase 2-like" evidence="13">
    <location>
        <begin position="220"/>
        <end position="419"/>
    </location>
</feature>
<dbReference type="NCBIfam" id="NF003963">
    <property type="entry name" value="PRK05454.2-6"/>
    <property type="match status" value="1"/>
</dbReference>
<accession>A0A5B2VVR7</accession>
<keyword evidence="5" id="KW-1003">Cell membrane</keyword>
<dbReference type="InterPro" id="IPR001173">
    <property type="entry name" value="Glyco_trans_2-like"/>
</dbReference>
<evidence type="ECO:0000313" key="14">
    <source>
        <dbReference type="EMBL" id="KAA2242377.1"/>
    </source>
</evidence>
<dbReference type="SUPFAM" id="SSF53448">
    <property type="entry name" value="Nucleotide-diphospho-sugar transferases"/>
    <property type="match status" value="1"/>
</dbReference>
<evidence type="ECO:0000256" key="1">
    <source>
        <dbReference type="ARBA" id="ARBA00004429"/>
    </source>
</evidence>
<keyword evidence="9 12" id="KW-0812">Transmembrane</keyword>
<feature type="transmembrane region" description="Helical" evidence="12">
    <location>
        <begin position="421"/>
        <end position="440"/>
    </location>
</feature>
<keyword evidence="6" id="KW-0997">Cell inner membrane</keyword>
<proteinExistence type="inferred from homology"/>
<feature type="transmembrane region" description="Helical" evidence="12">
    <location>
        <begin position="389"/>
        <end position="409"/>
    </location>
</feature>
<feature type="transmembrane region" description="Helical" evidence="12">
    <location>
        <begin position="551"/>
        <end position="569"/>
    </location>
</feature>
<keyword evidence="15" id="KW-1185">Reference proteome</keyword>
<evidence type="ECO:0000259" key="13">
    <source>
        <dbReference type="Pfam" id="PF13632"/>
    </source>
</evidence>
<dbReference type="EMBL" id="VUOA01000006">
    <property type="protein sequence ID" value="KAA2242377.1"/>
    <property type="molecule type" value="Genomic_DNA"/>
</dbReference>
<keyword evidence="7" id="KW-0328">Glycosyltransferase</keyword>
<keyword evidence="11 12" id="KW-0472">Membrane</keyword>
<gene>
    <name evidence="14" type="primary">mdoH</name>
    <name evidence="14" type="ORF">F0L46_03475</name>
</gene>
<comment type="subcellular location">
    <subcellularLocation>
        <location evidence="1">Cell inner membrane</location>
        <topology evidence="1">Multi-pass membrane protein</topology>
    </subcellularLocation>
</comment>
<evidence type="ECO:0000256" key="6">
    <source>
        <dbReference type="ARBA" id="ARBA00022519"/>
    </source>
</evidence>
<keyword evidence="10 12" id="KW-1133">Transmembrane helix</keyword>
<feature type="transmembrane region" description="Helical" evidence="12">
    <location>
        <begin position="34"/>
        <end position="60"/>
    </location>
</feature>
<dbReference type="InterPro" id="IPR050321">
    <property type="entry name" value="Glycosyltr_2/OpgH_subfam"/>
</dbReference>
<evidence type="ECO:0000256" key="9">
    <source>
        <dbReference type="ARBA" id="ARBA00022692"/>
    </source>
</evidence>
<evidence type="ECO:0000256" key="3">
    <source>
        <dbReference type="ARBA" id="ARBA00009337"/>
    </source>
</evidence>
<evidence type="ECO:0000256" key="7">
    <source>
        <dbReference type="ARBA" id="ARBA00022676"/>
    </source>
</evidence>
<dbReference type="PANTHER" id="PTHR43867:SF5">
    <property type="entry name" value="GLUCANS BIOSYNTHESIS GLUCOSYLTRANSFERASE H"/>
    <property type="match status" value="1"/>
</dbReference>